<sequence length="295" mass="34870">MKPSLVVSLLIVYILIMLAVIAYLVRRSFYSQNGYLARLFHRRNDNSPETERRDRLFRKTGHVKLKEQNMMPYSYEVVKAQLPYGVDENVFFTEVSRVHMTQHKLHEGFSSAWRDDLEQSSSIQERRNIPQLYLESLQYQLESPQEYQKQQEQIYSQQKILHQQQHPHYRNKRKSASDELKENSTNNFKEENIYQKYHDIENNELTLFNESLSRSDSVRSLNEEFETSSSHSSTPSSSRSSSKKNKSPLTEHHSPFEKMTFKVKGESSSFKEKLKKKLSRSVSNDNVHSMKYNDI</sequence>
<accession>A0A7M5XBL0</accession>
<reference evidence="3" key="1">
    <citation type="submission" date="2021-01" db="UniProtKB">
        <authorList>
            <consortium name="EnsemblMetazoa"/>
        </authorList>
    </citation>
    <scope>IDENTIFICATION</scope>
</reference>
<keyword evidence="2" id="KW-1133">Transmembrane helix</keyword>
<feature type="compositionally biased region" description="Basic and acidic residues" evidence="1">
    <location>
        <begin position="249"/>
        <end position="272"/>
    </location>
</feature>
<feature type="compositionally biased region" description="Basic residues" evidence="1">
    <location>
        <begin position="165"/>
        <end position="174"/>
    </location>
</feature>
<name>A0A7M5XBL0_9CNID</name>
<evidence type="ECO:0000313" key="4">
    <source>
        <dbReference type="Proteomes" id="UP000594262"/>
    </source>
</evidence>
<feature type="region of interest" description="Disordered" evidence="1">
    <location>
        <begin position="158"/>
        <end position="187"/>
    </location>
</feature>
<proteinExistence type="predicted"/>
<protein>
    <submittedName>
        <fullName evidence="3">Uncharacterized protein</fullName>
    </submittedName>
</protein>
<feature type="compositionally biased region" description="Low complexity" evidence="1">
    <location>
        <begin position="228"/>
        <end position="240"/>
    </location>
</feature>
<feature type="transmembrane region" description="Helical" evidence="2">
    <location>
        <begin position="6"/>
        <end position="25"/>
    </location>
</feature>
<dbReference type="Proteomes" id="UP000594262">
    <property type="component" value="Unplaced"/>
</dbReference>
<keyword evidence="2" id="KW-0812">Transmembrane</keyword>
<organism evidence="3 4">
    <name type="scientific">Clytia hemisphaerica</name>
    <dbReference type="NCBI Taxonomy" id="252671"/>
    <lineage>
        <taxon>Eukaryota</taxon>
        <taxon>Metazoa</taxon>
        <taxon>Cnidaria</taxon>
        <taxon>Hydrozoa</taxon>
        <taxon>Hydroidolina</taxon>
        <taxon>Leptothecata</taxon>
        <taxon>Obeliida</taxon>
        <taxon>Clytiidae</taxon>
        <taxon>Clytia</taxon>
    </lineage>
</organism>
<dbReference type="AlphaFoldDB" id="A0A7M5XBL0"/>
<dbReference type="EnsemblMetazoa" id="CLYHEMT019628.1">
    <property type="protein sequence ID" value="CLYHEMP019628.1"/>
    <property type="gene ID" value="CLYHEMG019628"/>
</dbReference>
<evidence type="ECO:0000256" key="1">
    <source>
        <dbReference type="SAM" id="MobiDB-lite"/>
    </source>
</evidence>
<evidence type="ECO:0000313" key="3">
    <source>
        <dbReference type="EnsemblMetazoa" id="CLYHEMP019628.1"/>
    </source>
</evidence>
<feature type="compositionally biased region" description="Basic and acidic residues" evidence="1">
    <location>
        <begin position="175"/>
        <end position="187"/>
    </location>
</feature>
<evidence type="ECO:0000256" key="2">
    <source>
        <dbReference type="SAM" id="Phobius"/>
    </source>
</evidence>
<keyword evidence="4" id="KW-1185">Reference proteome</keyword>
<feature type="region of interest" description="Disordered" evidence="1">
    <location>
        <begin position="223"/>
        <end position="295"/>
    </location>
</feature>
<keyword evidence="2" id="KW-0472">Membrane</keyword>